<name>A0ABW4ZVP7_9BACL</name>
<accession>A0ABW4ZVP7</accession>
<keyword evidence="1" id="KW-0472">Membrane</keyword>
<feature type="transmembrane region" description="Helical" evidence="1">
    <location>
        <begin position="56"/>
        <end position="75"/>
    </location>
</feature>
<dbReference type="Pfam" id="PF20563">
    <property type="entry name" value="DUF6773"/>
    <property type="match status" value="1"/>
</dbReference>
<dbReference type="RefSeq" id="WP_386045264.1">
    <property type="nucleotide sequence ID" value="NZ_JBHUIO010000005.1"/>
</dbReference>
<reference evidence="3" key="1">
    <citation type="journal article" date="2019" name="Int. J. Syst. Evol. Microbiol.">
        <title>The Global Catalogue of Microorganisms (GCM) 10K type strain sequencing project: providing services to taxonomists for standard genome sequencing and annotation.</title>
        <authorList>
            <consortium name="The Broad Institute Genomics Platform"/>
            <consortium name="The Broad Institute Genome Sequencing Center for Infectious Disease"/>
            <person name="Wu L."/>
            <person name="Ma J."/>
        </authorList>
    </citation>
    <scope>NUCLEOTIDE SEQUENCE [LARGE SCALE GENOMIC DNA]</scope>
    <source>
        <strain evidence="3">CGMCC 1.13574</strain>
    </source>
</reference>
<evidence type="ECO:0000313" key="2">
    <source>
        <dbReference type="EMBL" id="MFD2169818.1"/>
    </source>
</evidence>
<dbReference type="InterPro" id="IPR046664">
    <property type="entry name" value="DUF6773"/>
</dbReference>
<gene>
    <name evidence="2" type="ORF">ACFSOY_07390</name>
</gene>
<feature type="transmembrane region" description="Helical" evidence="1">
    <location>
        <begin position="126"/>
        <end position="150"/>
    </location>
</feature>
<dbReference type="Proteomes" id="UP001597343">
    <property type="component" value="Unassembled WGS sequence"/>
</dbReference>
<organism evidence="2 3">
    <name type="scientific">Tumebacillus lipolyticus</name>
    <dbReference type="NCBI Taxonomy" id="1280370"/>
    <lineage>
        <taxon>Bacteria</taxon>
        <taxon>Bacillati</taxon>
        <taxon>Bacillota</taxon>
        <taxon>Bacilli</taxon>
        <taxon>Bacillales</taxon>
        <taxon>Alicyclobacillaceae</taxon>
        <taxon>Tumebacillus</taxon>
    </lineage>
</organism>
<keyword evidence="3" id="KW-1185">Reference proteome</keyword>
<evidence type="ECO:0000313" key="3">
    <source>
        <dbReference type="Proteomes" id="UP001597343"/>
    </source>
</evidence>
<keyword evidence="1" id="KW-0812">Transmembrane</keyword>
<dbReference type="EMBL" id="JBHUIO010000005">
    <property type="protein sequence ID" value="MFD2169818.1"/>
    <property type="molecule type" value="Genomic_DNA"/>
</dbReference>
<feature type="transmembrane region" description="Helical" evidence="1">
    <location>
        <begin position="27"/>
        <end position="44"/>
    </location>
</feature>
<comment type="caution">
    <text evidence="2">The sequence shown here is derived from an EMBL/GenBank/DDBJ whole genome shotgun (WGS) entry which is preliminary data.</text>
</comment>
<keyword evidence="1" id="KW-1133">Transmembrane helix</keyword>
<feature type="transmembrane region" description="Helical" evidence="1">
    <location>
        <begin position="96"/>
        <end position="114"/>
    </location>
</feature>
<protein>
    <submittedName>
        <fullName evidence="2">DUF6773 family protein</fullName>
    </submittedName>
</protein>
<evidence type="ECO:0000256" key="1">
    <source>
        <dbReference type="SAM" id="Phobius"/>
    </source>
</evidence>
<proteinExistence type="predicted"/>
<sequence length="166" mass="18918">MKWFQRNKKVEDERIVSLRNKLYKETYIVIAVLCFVSIAVKWFVYGQGTENIMSELSILLVSSLYFLIRSAYLGLYADEVEVHDRSSRFPMSLKNVFWGLGVGIAISVFMGIRSTIEYGDGGLHSLWTFVIVFLGAFMIYVPLFVVMLLIGHALAKKGSKTQDMEP</sequence>